<comment type="similarity">
    <text evidence="1">Belongs to the thioredoxin family. DsbA subfamily.</text>
</comment>
<dbReference type="AlphaFoldDB" id="A0A1F5XHD2"/>
<sequence>MDQKFLIPSSIILAGVVIALAVLYSKIPSAPSSTSDVKSAKTSDVFPGAEALRIRRDDFVLGSPAAKVAIIEYGDFQCPFCGRFFQTTEKEIIEKYVKTGKAAFLWRDFAFLGEESFRAAEAARCAGEQGKFWEYHDYLFNGQRGENEGAFSDQNLKRFAKELKLDESKFNSCFDSGKYRKAVEETSNTGRAVGVNGTPATFVNGQLISGAQPFAVFQKIIDEELKK</sequence>
<dbReference type="PANTHER" id="PTHR13887:SF14">
    <property type="entry name" value="DISULFIDE BOND FORMATION PROTEIN D"/>
    <property type="match status" value="1"/>
</dbReference>
<proteinExistence type="inferred from homology"/>
<evidence type="ECO:0000256" key="2">
    <source>
        <dbReference type="ARBA" id="ARBA00022729"/>
    </source>
</evidence>
<accession>A0A1F5XHD2</accession>
<keyword evidence="5" id="KW-0676">Redox-active center</keyword>
<keyword evidence="3" id="KW-0560">Oxidoreductase</keyword>
<evidence type="ECO:0000313" key="8">
    <source>
        <dbReference type="EMBL" id="OGF87290.1"/>
    </source>
</evidence>
<dbReference type="Pfam" id="PF13462">
    <property type="entry name" value="Thioredoxin_4"/>
    <property type="match status" value="1"/>
</dbReference>
<keyword evidence="6" id="KW-0812">Transmembrane</keyword>
<dbReference type="SUPFAM" id="SSF52833">
    <property type="entry name" value="Thioredoxin-like"/>
    <property type="match status" value="1"/>
</dbReference>
<protein>
    <recommendedName>
        <fullName evidence="7">Thioredoxin domain-containing protein</fullName>
    </recommendedName>
</protein>
<dbReference type="EMBL" id="MFIF01000006">
    <property type="protein sequence ID" value="OGF87290.1"/>
    <property type="molecule type" value="Genomic_DNA"/>
</dbReference>
<dbReference type="InterPro" id="IPR013766">
    <property type="entry name" value="Thioredoxin_domain"/>
</dbReference>
<organism evidence="8 9">
    <name type="scientific">Candidatus Giovannonibacteria bacterium RIFCSPLOWO2_01_FULL_46_32</name>
    <dbReference type="NCBI Taxonomy" id="1798353"/>
    <lineage>
        <taxon>Bacteria</taxon>
        <taxon>Candidatus Giovannoniibacteriota</taxon>
    </lineage>
</organism>
<dbReference type="PROSITE" id="PS51352">
    <property type="entry name" value="THIOREDOXIN_2"/>
    <property type="match status" value="1"/>
</dbReference>
<dbReference type="InterPro" id="IPR036249">
    <property type="entry name" value="Thioredoxin-like_sf"/>
</dbReference>
<dbReference type="GO" id="GO:0016491">
    <property type="term" value="F:oxidoreductase activity"/>
    <property type="evidence" value="ECO:0007669"/>
    <property type="project" value="UniProtKB-KW"/>
</dbReference>
<evidence type="ECO:0000256" key="5">
    <source>
        <dbReference type="ARBA" id="ARBA00023284"/>
    </source>
</evidence>
<evidence type="ECO:0000313" key="9">
    <source>
        <dbReference type="Proteomes" id="UP000177346"/>
    </source>
</evidence>
<feature type="transmembrane region" description="Helical" evidence="6">
    <location>
        <begin position="6"/>
        <end position="24"/>
    </location>
</feature>
<dbReference type="Proteomes" id="UP000177346">
    <property type="component" value="Unassembled WGS sequence"/>
</dbReference>
<evidence type="ECO:0000256" key="3">
    <source>
        <dbReference type="ARBA" id="ARBA00023002"/>
    </source>
</evidence>
<dbReference type="Gene3D" id="3.40.30.10">
    <property type="entry name" value="Glutaredoxin"/>
    <property type="match status" value="1"/>
</dbReference>
<dbReference type="PANTHER" id="PTHR13887">
    <property type="entry name" value="GLUTATHIONE S-TRANSFERASE KAPPA"/>
    <property type="match status" value="1"/>
</dbReference>
<evidence type="ECO:0000256" key="4">
    <source>
        <dbReference type="ARBA" id="ARBA00023157"/>
    </source>
</evidence>
<keyword evidence="4" id="KW-1015">Disulfide bond</keyword>
<gene>
    <name evidence="8" type="ORF">A3B19_03645</name>
</gene>
<evidence type="ECO:0000259" key="7">
    <source>
        <dbReference type="PROSITE" id="PS51352"/>
    </source>
</evidence>
<dbReference type="InterPro" id="IPR012336">
    <property type="entry name" value="Thioredoxin-like_fold"/>
</dbReference>
<evidence type="ECO:0000256" key="1">
    <source>
        <dbReference type="ARBA" id="ARBA00005791"/>
    </source>
</evidence>
<keyword evidence="6" id="KW-0472">Membrane</keyword>
<feature type="domain" description="Thioredoxin" evidence="7">
    <location>
        <begin position="21"/>
        <end position="226"/>
    </location>
</feature>
<keyword evidence="2" id="KW-0732">Signal</keyword>
<reference evidence="8 9" key="1">
    <citation type="journal article" date="2016" name="Nat. Commun.">
        <title>Thousands of microbial genomes shed light on interconnected biogeochemical processes in an aquifer system.</title>
        <authorList>
            <person name="Anantharaman K."/>
            <person name="Brown C.T."/>
            <person name="Hug L.A."/>
            <person name="Sharon I."/>
            <person name="Castelle C.J."/>
            <person name="Probst A.J."/>
            <person name="Thomas B.C."/>
            <person name="Singh A."/>
            <person name="Wilkins M.J."/>
            <person name="Karaoz U."/>
            <person name="Brodie E.L."/>
            <person name="Williams K.H."/>
            <person name="Hubbard S.S."/>
            <person name="Banfield J.F."/>
        </authorList>
    </citation>
    <scope>NUCLEOTIDE SEQUENCE [LARGE SCALE GENOMIC DNA]</scope>
</reference>
<evidence type="ECO:0000256" key="6">
    <source>
        <dbReference type="SAM" id="Phobius"/>
    </source>
</evidence>
<name>A0A1F5XHD2_9BACT</name>
<comment type="caution">
    <text evidence="8">The sequence shown here is derived from an EMBL/GenBank/DDBJ whole genome shotgun (WGS) entry which is preliminary data.</text>
</comment>
<keyword evidence="6" id="KW-1133">Transmembrane helix</keyword>